<evidence type="ECO:0000313" key="3">
    <source>
        <dbReference type="EMBL" id="MBO8439203.1"/>
    </source>
</evidence>
<reference evidence="3" key="2">
    <citation type="journal article" date="2021" name="PeerJ">
        <title>Extensive microbial diversity within the chicken gut microbiome revealed by metagenomics and culture.</title>
        <authorList>
            <person name="Gilroy R."/>
            <person name="Ravi A."/>
            <person name="Getino M."/>
            <person name="Pursley I."/>
            <person name="Horton D.L."/>
            <person name="Alikhan N.F."/>
            <person name="Baker D."/>
            <person name="Gharbi K."/>
            <person name="Hall N."/>
            <person name="Watson M."/>
            <person name="Adriaenssens E.M."/>
            <person name="Foster-Nyarko E."/>
            <person name="Jarju S."/>
            <person name="Secka A."/>
            <person name="Antonio M."/>
            <person name="Oren A."/>
            <person name="Chaudhuri R.R."/>
            <person name="La Ragione R."/>
            <person name="Hildebrand F."/>
            <person name="Pallen M.J."/>
        </authorList>
    </citation>
    <scope>NUCLEOTIDE SEQUENCE</scope>
    <source>
        <strain evidence="3">3924</strain>
    </source>
</reference>
<proteinExistence type="predicted"/>
<dbReference type="InterPro" id="IPR017853">
    <property type="entry name" value="GH"/>
</dbReference>
<evidence type="ECO:0000259" key="2">
    <source>
        <dbReference type="Pfam" id="PF02638"/>
    </source>
</evidence>
<dbReference type="EMBL" id="JADIMV010000020">
    <property type="protein sequence ID" value="MBO8439203.1"/>
    <property type="molecule type" value="Genomic_DNA"/>
</dbReference>
<dbReference type="InterPro" id="IPR003790">
    <property type="entry name" value="GHL10"/>
</dbReference>
<keyword evidence="1" id="KW-0732">Signal</keyword>
<dbReference type="Gene3D" id="3.20.20.80">
    <property type="entry name" value="Glycosidases"/>
    <property type="match status" value="1"/>
</dbReference>
<dbReference type="Pfam" id="PF02638">
    <property type="entry name" value="GHL10"/>
    <property type="match status" value="1"/>
</dbReference>
<dbReference type="SUPFAM" id="SSF51445">
    <property type="entry name" value="(Trans)glycosidases"/>
    <property type="match status" value="1"/>
</dbReference>
<reference evidence="3" key="1">
    <citation type="submission" date="2020-10" db="EMBL/GenBank/DDBJ databases">
        <authorList>
            <person name="Gilroy R."/>
        </authorList>
    </citation>
    <scope>NUCLEOTIDE SEQUENCE</scope>
    <source>
        <strain evidence="3">3924</strain>
    </source>
</reference>
<dbReference type="PANTHER" id="PTHR43405">
    <property type="entry name" value="GLYCOSYL HYDROLASE DIGH"/>
    <property type="match status" value="1"/>
</dbReference>
<dbReference type="InterPro" id="IPR036116">
    <property type="entry name" value="FN3_sf"/>
</dbReference>
<protein>
    <submittedName>
        <fullName evidence="3">Family 10 glycosylhydrolase</fullName>
    </submittedName>
</protein>
<name>A0A940DIG9_9BACT</name>
<gene>
    <name evidence="3" type="ORF">IAC51_00970</name>
</gene>
<dbReference type="SUPFAM" id="SSF49265">
    <property type="entry name" value="Fibronectin type III"/>
    <property type="match status" value="1"/>
</dbReference>
<feature type="domain" description="Glycosyl hydrolase-like 10" evidence="2">
    <location>
        <begin position="26"/>
        <end position="337"/>
    </location>
</feature>
<comment type="caution">
    <text evidence="3">The sequence shown here is derived from an EMBL/GenBank/DDBJ whole genome shotgun (WGS) entry which is preliminary data.</text>
</comment>
<accession>A0A940DIG9</accession>
<evidence type="ECO:0000313" key="4">
    <source>
        <dbReference type="Proteomes" id="UP000712007"/>
    </source>
</evidence>
<organism evidence="3 4">
    <name type="scientific">Candidatus Aphodosoma intestinipullorum</name>
    <dbReference type="NCBI Taxonomy" id="2840674"/>
    <lineage>
        <taxon>Bacteria</taxon>
        <taxon>Pseudomonadati</taxon>
        <taxon>Bacteroidota</taxon>
        <taxon>Bacteroidia</taxon>
        <taxon>Bacteroidales</taxon>
        <taxon>Candidatus Aphodosoma</taxon>
    </lineage>
</organism>
<evidence type="ECO:0000256" key="1">
    <source>
        <dbReference type="ARBA" id="ARBA00022729"/>
    </source>
</evidence>
<dbReference type="AlphaFoldDB" id="A0A940DIG9"/>
<sequence length="508" mass="59217">MIRRVLLLYIVIVLCLTLNALNEKIQMRAAWIATVANIDWPSSPDISATEQMKEMTDMLDSLQALNMNAVIFQIRPTADAFYYSDFEPWSHYLTGRQGEEPEPYYDPLAFVVHEAHRRCMQVHVWLNPYRTLNEDNLSILTENHLYHRRPDMFVKYGGKYYFNPGLDVTREYLNDVVADIVTRYDIDAIHFDDYFYPYRIAGQEFPDSETFRRYPRGFTDKDAWRRNNVDMVIKELQRTIKSRKPWVEFGISPFGVWRNKSVDPMGSDTRAGQTNYDDLYADVLKWMREGDIDYVVPQLYWEIGKAVADYRILADWWADNAYNCNLYIGVSASNLGMIKGEAWHRPNELCRQMRMNDTIERIDGIVFYSCRPFLRNPQGICDSLTTTFFKYPALIPSNPMLGGKPSPQPDSLRIERFGARDYLMWDEVDGDGGEAVAYYVVYAFDRDQTIDLSLSENILCKTIDSSVDITSAGLDKWRDYTFVVTSVNRYNIESEGVNYVDYSFQGRN</sequence>
<dbReference type="PANTHER" id="PTHR43405:SF1">
    <property type="entry name" value="GLYCOSYL HYDROLASE DIGH"/>
    <property type="match status" value="1"/>
</dbReference>
<dbReference type="Proteomes" id="UP000712007">
    <property type="component" value="Unassembled WGS sequence"/>
</dbReference>
<dbReference type="InterPro" id="IPR052177">
    <property type="entry name" value="Divisome_Glycosyl_Hydrolase"/>
</dbReference>